<evidence type="ECO:0000313" key="3">
    <source>
        <dbReference type="EMBL" id="AEO61046.1"/>
    </source>
</evidence>
<keyword evidence="1" id="KW-0472">Membrane</keyword>
<evidence type="ECO:0000313" key="4">
    <source>
        <dbReference type="Proteomes" id="UP000007322"/>
    </source>
</evidence>
<keyword evidence="2" id="KW-0732">Signal</keyword>
<proteinExistence type="predicted"/>
<protein>
    <submittedName>
        <fullName evidence="3">Uncharacterized protein</fullName>
    </submittedName>
</protein>
<feature type="signal peptide" evidence="2">
    <location>
        <begin position="1"/>
        <end position="25"/>
    </location>
</feature>
<dbReference type="eggNOG" id="ENOG502RUAF">
    <property type="taxonomic scope" value="Eukaryota"/>
</dbReference>
<evidence type="ECO:0000256" key="1">
    <source>
        <dbReference type="SAM" id="Phobius"/>
    </source>
</evidence>
<dbReference type="VEuPathDB" id="FungiDB:MYCTH_2310829"/>
<evidence type="ECO:0000256" key="2">
    <source>
        <dbReference type="SAM" id="SignalP"/>
    </source>
</evidence>
<sequence>MASAVNARVLVLFLAVCRLLPGTRAACYYPSGLLAPNDTPCRDDTPHATCCGQGYACLSNGICQATGEELKKPGASEFVRGSCTDKTWRSSNCPLFCINEEYDYLDGGTGIAKCENTSNDLYVCIDGQESSCEEGINVLYFPGMCVCVSVCVCTVVLCCLVLSCAESE</sequence>
<name>G2QM66_THET4</name>
<dbReference type="RefSeq" id="XP_003666291.1">
    <property type="nucleotide sequence ID" value="XM_003666243.1"/>
</dbReference>
<gene>
    <name evidence="3" type="ORF">MYCTH_2310829</name>
</gene>
<keyword evidence="1" id="KW-0812">Transmembrane</keyword>
<dbReference type="AlphaFoldDB" id="G2QM66"/>
<dbReference type="OMA" id="NTSCCED"/>
<dbReference type="InParanoid" id="G2QM66"/>
<dbReference type="Proteomes" id="UP000007322">
    <property type="component" value="Chromosome 6"/>
</dbReference>
<dbReference type="OrthoDB" id="5215637at2759"/>
<reference evidence="3 4" key="1">
    <citation type="journal article" date="2011" name="Nat. Biotechnol.">
        <title>Comparative genomic analysis of the thermophilic biomass-degrading fungi Myceliophthora thermophila and Thielavia terrestris.</title>
        <authorList>
            <person name="Berka R.M."/>
            <person name="Grigoriev I.V."/>
            <person name="Otillar R."/>
            <person name="Salamov A."/>
            <person name="Grimwood J."/>
            <person name="Reid I."/>
            <person name="Ishmael N."/>
            <person name="John T."/>
            <person name="Darmond C."/>
            <person name="Moisan M.-C."/>
            <person name="Henrissat B."/>
            <person name="Coutinho P.M."/>
            <person name="Lombard V."/>
            <person name="Natvig D.O."/>
            <person name="Lindquist E."/>
            <person name="Schmutz J."/>
            <person name="Lucas S."/>
            <person name="Harris P."/>
            <person name="Powlowski J."/>
            <person name="Bellemare A."/>
            <person name="Taylor D."/>
            <person name="Butler G."/>
            <person name="de Vries R.P."/>
            <person name="Allijn I.E."/>
            <person name="van den Brink J."/>
            <person name="Ushinsky S."/>
            <person name="Storms R."/>
            <person name="Powell A.J."/>
            <person name="Paulsen I.T."/>
            <person name="Elbourne L.D.H."/>
            <person name="Baker S.E."/>
            <person name="Magnuson J."/>
            <person name="LaBoissiere S."/>
            <person name="Clutterbuck A.J."/>
            <person name="Martinez D."/>
            <person name="Wogulis M."/>
            <person name="de Leon A.L."/>
            <person name="Rey M.W."/>
            <person name="Tsang A."/>
        </authorList>
    </citation>
    <scope>NUCLEOTIDE SEQUENCE [LARGE SCALE GENOMIC DNA]</scope>
    <source>
        <strain evidence="4">ATCC 42464 / BCRC 31852 / DSM 1799</strain>
    </source>
</reference>
<keyword evidence="1" id="KW-1133">Transmembrane helix</keyword>
<dbReference type="HOGENOM" id="CLU_1587632_0_0_1"/>
<dbReference type="GeneID" id="11514506"/>
<organism evidence="3 4">
    <name type="scientific">Thermothelomyces thermophilus (strain ATCC 42464 / BCRC 31852 / DSM 1799)</name>
    <name type="common">Sporotrichum thermophile</name>
    <dbReference type="NCBI Taxonomy" id="573729"/>
    <lineage>
        <taxon>Eukaryota</taxon>
        <taxon>Fungi</taxon>
        <taxon>Dikarya</taxon>
        <taxon>Ascomycota</taxon>
        <taxon>Pezizomycotina</taxon>
        <taxon>Sordariomycetes</taxon>
        <taxon>Sordariomycetidae</taxon>
        <taxon>Sordariales</taxon>
        <taxon>Chaetomiaceae</taxon>
        <taxon>Thermothelomyces</taxon>
    </lineage>
</organism>
<dbReference type="EMBL" id="CP003007">
    <property type="protein sequence ID" value="AEO61046.1"/>
    <property type="molecule type" value="Genomic_DNA"/>
</dbReference>
<accession>G2QM66</accession>
<feature type="chain" id="PRO_5003436521" evidence="2">
    <location>
        <begin position="26"/>
        <end position="168"/>
    </location>
</feature>
<feature type="transmembrane region" description="Helical" evidence="1">
    <location>
        <begin position="139"/>
        <end position="162"/>
    </location>
</feature>
<keyword evidence="4" id="KW-1185">Reference proteome</keyword>
<dbReference type="KEGG" id="mtm:MYCTH_2310829"/>